<feature type="region of interest" description="Disordered" evidence="2">
    <location>
        <begin position="69"/>
        <end position="91"/>
    </location>
</feature>
<comment type="caution">
    <text evidence="3">The sequence shown here is derived from an EMBL/GenBank/DDBJ whole genome shotgun (WGS) entry which is preliminary data.</text>
</comment>
<feature type="compositionally biased region" description="Low complexity" evidence="2">
    <location>
        <begin position="78"/>
        <end position="90"/>
    </location>
</feature>
<keyword evidence="1" id="KW-0175">Coiled coil</keyword>
<name>A0A6G1X7W8_9BACI</name>
<dbReference type="InterPro" id="IPR019673">
    <property type="entry name" value="Spore_germination_GerPC"/>
</dbReference>
<evidence type="ECO:0000256" key="2">
    <source>
        <dbReference type="SAM" id="MobiDB-lite"/>
    </source>
</evidence>
<protein>
    <submittedName>
        <fullName evidence="3">Uncharacterized protein</fullName>
    </submittedName>
</protein>
<evidence type="ECO:0000256" key="1">
    <source>
        <dbReference type="SAM" id="Coils"/>
    </source>
</evidence>
<dbReference type="EMBL" id="WJNH01000007">
    <property type="protein sequence ID" value="MRG87037.1"/>
    <property type="molecule type" value="Genomic_DNA"/>
</dbReference>
<dbReference type="Pfam" id="PF10737">
    <property type="entry name" value="GerPC"/>
    <property type="match status" value="1"/>
</dbReference>
<dbReference type="RefSeq" id="WP_153728928.1">
    <property type="nucleotide sequence ID" value="NZ_WJNH01000007.1"/>
</dbReference>
<feature type="coiled-coil region" evidence="1">
    <location>
        <begin position="10"/>
        <end position="37"/>
    </location>
</feature>
<proteinExistence type="predicted"/>
<evidence type="ECO:0000313" key="3">
    <source>
        <dbReference type="EMBL" id="MRG87037.1"/>
    </source>
</evidence>
<dbReference type="AlphaFoldDB" id="A0A6G1X7W8"/>
<organism evidence="3 4">
    <name type="scientific">Salinibacillus xinjiangensis</name>
    <dbReference type="NCBI Taxonomy" id="1229268"/>
    <lineage>
        <taxon>Bacteria</taxon>
        <taxon>Bacillati</taxon>
        <taxon>Bacillota</taxon>
        <taxon>Bacilli</taxon>
        <taxon>Bacillales</taxon>
        <taxon>Bacillaceae</taxon>
        <taxon>Salinibacillus</taxon>
    </lineage>
</organism>
<reference evidence="3 4" key="1">
    <citation type="submission" date="2019-11" db="EMBL/GenBank/DDBJ databases">
        <authorList>
            <person name="Li J."/>
        </authorList>
    </citation>
    <scope>NUCLEOTIDE SEQUENCE [LARGE SCALE GENOMIC DNA]</scope>
    <source>
        <strain evidence="3 4">J4</strain>
    </source>
</reference>
<accession>A0A6G1X7W8</accession>
<evidence type="ECO:0000313" key="4">
    <source>
        <dbReference type="Proteomes" id="UP000480185"/>
    </source>
</evidence>
<sequence>MYSYDWQQYFKALENKIKQMENQMKELETQIYSIQERPMTNIEKIEYNFDQLKIESLEGTLNIGLSPDGLSSEELSIPNPNNQQQGTNPPRSQPLVQDIMQELQGYFNQTLPTKINQFAQETEKSFPPGFQNMIMQDVYKQLPDRIQHYIRLHSENNNGMLNKETKQQIMEDVKKEITHSVKKFIDGNEGGTTR</sequence>
<keyword evidence="4" id="KW-1185">Reference proteome</keyword>
<dbReference type="Proteomes" id="UP000480185">
    <property type="component" value="Unassembled WGS sequence"/>
</dbReference>
<dbReference type="OrthoDB" id="2991331at2"/>
<gene>
    <name evidence="3" type="ORF">GH754_12030</name>
</gene>